<dbReference type="GO" id="GO:0005886">
    <property type="term" value="C:plasma membrane"/>
    <property type="evidence" value="ECO:0007669"/>
    <property type="project" value="UniProtKB-SubCell"/>
</dbReference>
<evidence type="ECO:0000313" key="9">
    <source>
        <dbReference type="Proteomes" id="UP000280792"/>
    </source>
</evidence>
<keyword evidence="9" id="KW-1185">Reference proteome</keyword>
<sequence>MSNAPYRRSARWKLSWWFVAIAVGCLPFADLSITTYDPWGELGRLFGGLLNPSLAGIEKPLEALLQTLAFAMLGVSGGAAAGFVLAQLFHWRWVRVMCASLRAVHELFWALIFLQIFGLHPLTGLLALGIPYAATFAKVYAEILEEGDRRAFEAVRQRSGPLSAFFYARLPDLWQHFVSYTSYRLECGLRSSAVLGFVGLPTLGYYLSTAFLEGNYAEVWALLILFYLVIATLRYWARPKLLPLYWLAAPFIIANDSSISLGNVSRFFTQDIVPLPLRNGEGVMGLWHWFSDLWVSDALPGILNTLLLTQMALVLTGVITLLWFPLVSKLFFDRVGRTLGHLFLVVVRSTPEYILAFILLALWGPSMLPAVVALALHNGAIIAHLVGRYSDSLRLRADSIAGLNRYAYEAVPGVYNQFLAFLFYRWEIIQRETAILGILGITTLGFYIDSAIQDIRLDRAMVLIAITALLNITIDALSHRIRSRLRLSFGLDASSVRR</sequence>
<feature type="transmembrane region" description="Helical" evidence="7">
    <location>
        <begin position="219"/>
        <end position="237"/>
    </location>
</feature>
<dbReference type="Proteomes" id="UP000280792">
    <property type="component" value="Unassembled WGS sequence"/>
</dbReference>
<dbReference type="InterPro" id="IPR035906">
    <property type="entry name" value="MetI-like_sf"/>
</dbReference>
<feature type="transmembrane region" description="Helical" evidence="7">
    <location>
        <begin position="460"/>
        <end position="478"/>
    </location>
</feature>
<evidence type="ECO:0000256" key="4">
    <source>
        <dbReference type="ARBA" id="ARBA00022692"/>
    </source>
</evidence>
<evidence type="ECO:0000256" key="7">
    <source>
        <dbReference type="SAM" id="Phobius"/>
    </source>
</evidence>
<evidence type="ECO:0000256" key="2">
    <source>
        <dbReference type="ARBA" id="ARBA00022448"/>
    </source>
</evidence>
<proteinExistence type="predicted"/>
<keyword evidence="6 7" id="KW-0472">Membrane</keyword>
<dbReference type="AlphaFoldDB" id="A0A3P3VJE1"/>
<comment type="subcellular location">
    <subcellularLocation>
        <location evidence="1">Cell membrane</location>
        <topology evidence="1">Multi-pass membrane protein</topology>
    </subcellularLocation>
</comment>
<dbReference type="PROSITE" id="PS51257">
    <property type="entry name" value="PROKAR_LIPOPROTEIN"/>
    <property type="match status" value="1"/>
</dbReference>
<organism evidence="8 9">
    <name type="scientific">Aestuariirhabdus litorea</name>
    <dbReference type="NCBI Taxonomy" id="2528527"/>
    <lineage>
        <taxon>Bacteria</taxon>
        <taxon>Pseudomonadati</taxon>
        <taxon>Pseudomonadota</taxon>
        <taxon>Gammaproteobacteria</taxon>
        <taxon>Oceanospirillales</taxon>
        <taxon>Aestuariirhabdaceae</taxon>
        <taxon>Aestuariirhabdus</taxon>
    </lineage>
</organism>
<dbReference type="RefSeq" id="WP_125016960.1">
    <property type="nucleotide sequence ID" value="NZ_QWEZ01000002.1"/>
</dbReference>
<dbReference type="SUPFAM" id="SSF161098">
    <property type="entry name" value="MetI-like"/>
    <property type="match status" value="2"/>
</dbReference>
<feature type="transmembrane region" description="Helical" evidence="7">
    <location>
        <begin position="428"/>
        <end position="448"/>
    </location>
</feature>
<feature type="transmembrane region" description="Helical" evidence="7">
    <location>
        <begin position="12"/>
        <end position="29"/>
    </location>
</feature>
<evidence type="ECO:0000256" key="1">
    <source>
        <dbReference type="ARBA" id="ARBA00004651"/>
    </source>
</evidence>
<evidence type="ECO:0000256" key="3">
    <source>
        <dbReference type="ARBA" id="ARBA00022475"/>
    </source>
</evidence>
<feature type="transmembrane region" description="Helical" evidence="7">
    <location>
        <begin position="302"/>
        <end position="327"/>
    </location>
</feature>
<reference evidence="8 9" key="1">
    <citation type="submission" date="2018-08" db="EMBL/GenBank/DDBJ databases">
        <authorList>
            <person name="Khan S.A."/>
        </authorList>
    </citation>
    <scope>NUCLEOTIDE SEQUENCE [LARGE SCALE GENOMIC DNA]</scope>
    <source>
        <strain evidence="8 9">GTF-13</strain>
    </source>
</reference>
<keyword evidence="3" id="KW-1003">Cell membrane</keyword>
<feature type="transmembrane region" description="Helical" evidence="7">
    <location>
        <begin position="63"/>
        <end position="86"/>
    </location>
</feature>
<reference evidence="8 9" key="2">
    <citation type="submission" date="2018-12" db="EMBL/GenBank/DDBJ databases">
        <title>Simiduia agarivorans gen. nov., sp. nov., a marine, agarolytic bacterium isolated from shallow coastal water from Keelung, Taiwan.</title>
        <authorList>
            <person name="Shieh W.Y."/>
        </authorList>
    </citation>
    <scope>NUCLEOTIDE SEQUENCE [LARGE SCALE GENOMIC DNA]</scope>
    <source>
        <strain evidence="8 9">GTF-13</strain>
    </source>
</reference>
<evidence type="ECO:0000256" key="5">
    <source>
        <dbReference type="ARBA" id="ARBA00022989"/>
    </source>
</evidence>
<feature type="transmembrane region" description="Helical" evidence="7">
    <location>
        <begin position="189"/>
        <end position="207"/>
    </location>
</feature>
<comment type="caution">
    <text evidence="8">The sequence shown here is derived from an EMBL/GenBank/DDBJ whole genome shotgun (WGS) entry which is preliminary data.</text>
</comment>
<feature type="transmembrane region" description="Helical" evidence="7">
    <location>
        <begin position="107"/>
        <end position="130"/>
    </location>
</feature>
<keyword evidence="2" id="KW-0813">Transport</keyword>
<protein>
    <submittedName>
        <fullName evidence="8">ABC transporter permease</fullName>
    </submittedName>
</protein>
<evidence type="ECO:0000313" key="8">
    <source>
        <dbReference type="EMBL" id="RRJ82845.1"/>
    </source>
</evidence>
<evidence type="ECO:0000256" key="6">
    <source>
        <dbReference type="ARBA" id="ARBA00023136"/>
    </source>
</evidence>
<accession>A0A3P3VJE1</accession>
<dbReference type="Gene3D" id="1.10.3720.10">
    <property type="entry name" value="MetI-like"/>
    <property type="match status" value="2"/>
</dbReference>
<dbReference type="PANTHER" id="PTHR30043">
    <property type="entry name" value="PHOSPHONATES TRANSPORT SYSTEM PERMEASE PROTEIN"/>
    <property type="match status" value="1"/>
</dbReference>
<dbReference type="PANTHER" id="PTHR30043:SF1">
    <property type="entry name" value="ABC TRANSPORT SYSTEM PERMEASE PROTEIN P69"/>
    <property type="match status" value="1"/>
</dbReference>
<keyword evidence="5 7" id="KW-1133">Transmembrane helix</keyword>
<keyword evidence="4 7" id="KW-0812">Transmembrane</keyword>
<name>A0A3P3VJE1_9GAMM</name>
<dbReference type="EMBL" id="QWEZ01000002">
    <property type="protein sequence ID" value="RRJ82845.1"/>
    <property type="molecule type" value="Genomic_DNA"/>
</dbReference>
<gene>
    <name evidence="8" type="ORF">D0544_13425</name>
</gene>